<sequence length="285" mass="31922">MKTLFGVCDDECAKESVEEIGKIEKTNERMLHILKDQTTVVKSAIKGISTTSEEVNRLYAELVDKQGIIGELVNKTNTMEALVLSNKIHGIFTALLVQYSMETQSISAIITAARTGVIHPSLMTPRESANHLTQIKLNLPINLNLPMGANPNEIYELSKITKMAVFYKENPIVFVIQIPLVTELELTLYRILPIPQPVETRMNGVINKNHSIILKPEFTYVGITKNREEYTTFTETQLLSCKETEIFTICPEFSPVVHSSSRNPCEISLFKNPDVLPKTCEAGVL</sequence>
<dbReference type="OrthoDB" id="6622960at2759"/>
<keyword evidence="2" id="KW-1185">Reference proteome</keyword>
<evidence type="ECO:0000313" key="1">
    <source>
        <dbReference type="EnsemblMetazoa" id="XP_008189528.1"/>
    </source>
</evidence>
<organism evidence="1 2">
    <name type="scientific">Acyrthosiphon pisum</name>
    <name type="common">Pea aphid</name>
    <dbReference type="NCBI Taxonomy" id="7029"/>
    <lineage>
        <taxon>Eukaryota</taxon>
        <taxon>Metazoa</taxon>
        <taxon>Ecdysozoa</taxon>
        <taxon>Arthropoda</taxon>
        <taxon>Hexapoda</taxon>
        <taxon>Insecta</taxon>
        <taxon>Pterygota</taxon>
        <taxon>Neoptera</taxon>
        <taxon>Paraneoptera</taxon>
        <taxon>Hemiptera</taxon>
        <taxon>Sternorrhyncha</taxon>
        <taxon>Aphidomorpha</taxon>
        <taxon>Aphidoidea</taxon>
        <taxon>Aphididae</taxon>
        <taxon>Macrosiphini</taxon>
        <taxon>Acyrthosiphon</taxon>
    </lineage>
</organism>
<dbReference type="EnsemblMetazoa" id="XM_008191306.1">
    <property type="protein sequence ID" value="XP_008189528.1"/>
    <property type="gene ID" value="LOC103311629"/>
</dbReference>
<dbReference type="GeneID" id="103311629"/>
<dbReference type="Proteomes" id="UP000007819">
    <property type="component" value="Unassembled WGS sequence"/>
</dbReference>
<dbReference type="InterPro" id="IPR022048">
    <property type="entry name" value="Envelope_fusion-like"/>
</dbReference>
<protein>
    <submittedName>
        <fullName evidence="1">Uncharacterized protein</fullName>
    </submittedName>
</protein>
<evidence type="ECO:0000313" key="2">
    <source>
        <dbReference type="Proteomes" id="UP000007819"/>
    </source>
</evidence>
<proteinExistence type="predicted"/>
<dbReference type="KEGG" id="api:103311629"/>
<reference evidence="1" key="2">
    <citation type="submission" date="2022-06" db="UniProtKB">
        <authorList>
            <consortium name="EnsemblMetazoa"/>
        </authorList>
    </citation>
    <scope>IDENTIFICATION</scope>
</reference>
<dbReference type="Pfam" id="PF12259">
    <property type="entry name" value="Baculo_F"/>
    <property type="match status" value="1"/>
</dbReference>
<name>A0A8R2BB77_ACYPI</name>
<dbReference type="AlphaFoldDB" id="A0A8R2BB77"/>
<reference evidence="2" key="1">
    <citation type="submission" date="2010-06" db="EMBL/GenBank/DDBJ databases">
        <authorList>
            <person name="Jiang H."/>
            <person name="Abraham K."/>
            <person name="Ali S."/>
            <person name="Alsbrooks S.L."/>
            <person name="Anim B.N."/>
            <person name="Anosike U.S."/>
            <person name="Attaway T."/>
            <person name="Bandaranaike D.P."/>
            <person name="Battles P.K."/>
            <person name="Bell S.N."/>
            <person name="Bell A.V."/>
            <person name="Beltran B."/>
            <person name="Bickham C."/>
            <person name="Bustamante Y."/>
            <person name="Caleb T."/>
            <person name="Canada A."/>
            <person name="Cardenas V."/>
            <person name="Carter K."/>
            <person name="Chacko J."/>
            <person name="Chandrabose M.N."/>
            <person name="Chavez D."/>
            <person name="Chavez A."/>
            <person name="Chen L."/>
            <person name="Chu H.-S."/>
            <person name="Claassen K.J."/>
            <person name="Cockrell R."/>
            <person name="Collins M."/>
            <person name="Cooper J.A."/>
            <person name="Cree A."/>
            <person name="Curry S.M."/>
            <person name="Da Y."/>
            <person name="Dao M.D."/>
            <person name="Das B."/>
            <person name="Davila M.-L."/>
            <person name="Davy-Carroll L."/>
            <person name="Denson S."/>
            <person name="Dinh H."/>
            <person name="Ebong V.E."/>
            <person name="Edwards J.R."/>
            <person name="Egan A."/>
            <person name="El-Daye J."/>
            <person name="Escobedo L."/>
            <person name="Fernandez S."/>
            <person name="Fernando P.R."/>
            <person name="Flagg N."/>
            <person name="Forbes L.D."/>
            <person name="Fowler R.G."/>
            <person name="Fu Q."/>
            <person name="Gabisi R.A."/>
            <person name="Ganer J."/>
            <person name="Garbino Pronczuk A."/>
            <person name="Garcia R.M."/>
            <person name="Garner T."/>
            <person name="Garrett T.E."/>
            <person name="Gonzalez D.A."/>
            <person name="Hamid H."/>
            <person name="Hawkins E.S."/>
            <person name="Hirani K."/>
            <person name="Hogues M.E."/>
            <person name="Hollins B."/>
            <person name="Hsiao C.-H."/>
            <person name="Jabil R."/>
            <person name="James M.L."/>
            <person name="Jhangiani S.N."/>
            <person name="Johnson B."/>
            <person name="Johnson Q."/>
            <person name="Joshi V."/>
            <person name="Kalu J.B."/>
            <person name="Kam C."/>
            <person name="Kashfia A."/>
            <person name="Keebler J."/>
            <person name="Kisamo H."/>
            <person name="Kovar C.L."/>
            <person name="Lago L.A."/>
            <person name="Lai C.-Y."/>
            <person name="Laidlaw J."/>
            <person name="Lara F."/>
            <person name="Le T.-K."/>
            <person name="Lee S.L."/>
            <person name="Legall F.H."/>
            <person name="Lemon S.J."/>
            <person name="Lewis L.R."/>
            <person name="Li B."/>
            <person name="Liu Y."/>
            <person name="Liu Y.-S."/>
            <person name="Lopez J."/>
            <person name="Lozado R.J."/>
            <person name="Lu J."/>
            <person name="Madu R.C."/>
            <person name="Maheshwari M."/>
            <person name="Maheshwari R."/>
            <person name="Malloy K."/>
            <person name="Martinez E."/>
            <person name="Mathew T."/>
            <person name="Mercado I.C."/>
            <person name="Mercado C."/>
            <person name="Meyer B."/>
            <person name="Montgomery K."/>
            <person name="Morgan M.B."/>
            <person name="Munidasa M."/>
            <person name="Nazareth L.V."/>
            <person name="Nelson J."/>
            <person name="Ng B.M."/>
            <person name="Nguyen N.B."/>
            <person name="Nguyen P.Q."/>
            <person name="Nguyen T."/>
            <person name="Obregon M."/>
            <person name="Okwuonu G.O."/>
            <person name="Onwere C.G."/>
            <person name="Orozco G."/>
            <person name="Parra A."/>
            <person name="Patel S."/>
            <person name="Patil S."/>
            <person name="Perez A."/>
            <person name="Perez Y."/>
            <person name="Pham C."/>
            <person name="Primus E.L."/>
            <person name="Pu L.-L."/>
            <person name="Puazo M."/>
            <person name="Qin X."/>
            <person name="Quiroz J.B."/>
            <person name="Reese J."/>
            <person name="Richards S."/>
            <person name="Rives C.M."/>
            <person name="Robberts R."/>
            <person name="Ruiz S.J."/>
            <person name="Ruiz M.J."/>
            <person name="Santibanez J."/>
            <person name="Schneider B.W."/>
            <person name="Sisson I."/>
            <person name="Smith M."/>
            <person name="Sodergren E."/>
            <person name="Song X.-Z."/>
            <person name="Song B.B."/>
            <person name="Summersgill H."/>
            <person name="Thelus R."/>
            <person name="Thornton R.D."/>
            <person name="Trejos Z.Y."/>
            <person name="Usmani K."/>
            <person name="Vattathil S."/>
            <person name="Villasana D."/>
            <person name="Walker D.L."/>
            <person name="Wang S."/>
            <person name="Wang K."/>
            <person name="White C.S."/>
            <person name="Williams A.C."/>
            <person name="Williamson J."/>
            <person name="Wilson K."/>
            <person name="Woghiren I.O."/>
            <person name="Woodworth J.R."/>
            <person name="Worley K.C."/>
            <person name="Wright R.A."/>
            <person name="Wu W."/>
            <person name="Young L."/>
            <person name="Zhang L."/>
            <person name="Zhang J."/>
            <person name="Zhu Y."/>
            <person name="Muzny D.M."/>
            <person name="Weinstock G."/>
            <person name="Gibbs R.A."/>
        </authorList>
    </citation>
    <scope>NUCLEOTIDE SEQUENCE [LARGE SCALE GENOMIC DNA]</scope>
    <source>
        <strain evidence="2">LSR1</strain>
    </source>
</reference>
<accession>A0A8R2BB77</accession>
<dbReference type="RefSeq" id="XP_008189528.1">
    <property type="nucleotide sequence ID" value="XM_008191306.1"/>
</dbReference>